<dbReference type="Gramene" id="TraesLDM6A03G03302700.1">
    <property type="protein sequence ID" value="TraesLDM6A03G03302700.1.CDS1"/>
    <property type="gene ID" value="TraesLDM6A03G03302700"/>
</dbReference>
<reference evidence="5" key="2">
    <citation type="submission" date="2018-10" db="UniProtKB">
        <authorList>
            <consortium name="EnsemblPlants"/>
        </authorList>
    </citation>
    <scope>IDENTIFICATION</scope>
</reference>
<evidence type="ECO:0000256" key="2">
    <source>
        <dbReference type="ARBA" id="ARBA00010846"/>
    </source>
</evidence>
<dbReference type="Gramene" id="TraesLAC6A03G03254200.1">
    <property type="protein sequence ID" value="TraesLAC6A03G03254200.1.CDS1"/>
    <property type="gene ID" value="TraesLAC6A03G03254200"/>
</dbReference>
<dbReference type="InterPro" id="IPR056423">
    <property type="entry name" value="BACK_BPM_SPOP"/>
</dbReference>
<dbReference type="AlphaFoldDB" id="A0A3B6NMB5"/>
<sequence length="334" mass="36412">MPASSAKAVLETAASTSTCTPETVQRKHVFDIRGYSQHKLLGPNVYISSGAFAVGGFDWNIRYYPGGYLKPKYVSVYLELLSAGARVRASCDLTVVGQRPGSPSLVSRTPPMLFTSDLSRFAPSTSKFVKRSKLESPSWGLVHGDRLVIECVVTVFMYPTVVTRAAAPDVGYPPSDLHRDLARMYESQAGADVGFLVGGQGFRAHRTVLAMRAPAFMAGVVRGGGLGFSGGCVDINDMQPEAFDALLYYIYMDSLPAAIRDVDGDRKRELVMDLLAAADRYDIQRLKLICETALSKTLEANTVVTTLTLAEKHHCQRLRQACVQFIASSVDQIK</sequence>
<dbReference type="Gramene" id="TraesWEE_scaffold_039832_01G000300.1">
    <property type="protein sequence ID" value="TraesWEE_scaffold_039832_01G000300.1"/>
    <property type="gene ID" value="TraesWEE_scaffold_039832_01G000300"/>
</dbReference>
<dbReference type="Gramene" id="TraesCS6A03G0411400.1">
    <property type="protein sequence ID" value="TraesCS6A03G0411400.1.CDS1"/>
    <property type="gene ID" value="TraesCS6A03G0411400"/>
</dbReference>
<dbReference type="InterPro" id="IPR011333">
    <property type="entry name" value="SKP1/BTB/POZ_sf"/>
</dbReference>
<dbReference type="Gene3D" id="2.60.210.10">
    <property type="entry name" value="Apoptosis, Tumor Necrosis Factor Receptor Associated Protein 2, Chain A"/>
    <property type="match status" value="1"/>
</dbReference>
<dbReference type="CDD" id="cd00121">
    <property type="entry name" value="MATH"/>
    <property type="match status" value="1"/>
</dbReference>
<dbReference type="InterPro" id="IPR000210">
    <property type="entry name" value="BTB/POZ_dom"/>
</dbReference>
<dbReference type="Gramene" id="TraesRN6A0100382600.1">
    <property type="protein sequence ID" value="TraesRN6A0100382600.1"/>
    <property type="gene ID" value="TraesRN6A0100382600"/>
</dbReference>
<evidence type="ECO:0008006" key="7">
    <source>
        <dbReference type="Google" id="ProtNLM"/>
    </source>
</evidence>
<dbReference type="GO" id="GO:0016567">
    <property type="term" value="P:protein ubiquitination"/>
    <property type="evidence" value="ECO:0007669"/>
    <property type="project" value="InterPro"/>
</dbReference>
<dbReference type="SUPFAM" id="SSF54695">
    <property type="entry name" value="POZ domain"/>
    <property type="match status" value="1"/>
</dbReference>
<comment type="pathway">
    <text evidence="1">Protein modification; protein ubiquitination.</text>
</comment>
<dbReference type="Gramene" id="TraesJAG6A03G03293630.1">
    <property type="protein sequence ID" value="TraesJAG6A03G03293630.1.CDS1"/>
    <property type="gene ID" value="TraesJAG6A03G03293630"/>
</dbReference>
<dbReference type="SMART" id="SM00225">
    <property type="entry name" value="BTB"/>
    <property type="match status" value="1"/>
</dbReference>
<evidence type="ECO:0000313" key="6">
    <source>
        <dbReference type="Proteomes" id="UP000019116"/>
    </source>
</evidence>
<dbReference type="Gramene" id="TraesROB_scaffold_006933_01G000200.1">
    <property type="protein sequence ID" value="TraesROB_scaffold_006933_01G000200.1"/>
    <property type="gene ID" value="TraesROB_scaffold_006933_01G000200"/>
</dbReference>
<dbReference type="PANTHER" id="PTHR26379">
    <property type="entry name" value="BTB/POZ AND MATH DOMAIN-CONTAINING PROTEIN 1"/>
    <property type="match status" value="1"/>
</dbReference>
<proteinExistence type="inferred from homology"/>
<keyword evidence="6" id="KW-1185">Reference proteome</keyword>
<dbReference type="Gramene" id="TraesCS6A02G167500.1">
    <property type="protein sequence ID" value="TraesCS6A02G167500.1.cds1"/>
    <property type="gene ID" value="TraesCS6A02G167500"/>
</dbReference>
<dbReference type="Pfam" id="PF24570">
    <property type="entry name" value="BACK_BPM_SPOP"/>
    <property type="match status" value="1"/>
</dbReference>
<name>A0A3B6NMB5_WHEAT</name>
<organism evidence="5">
    <name type="scientific">Triticum aestivum</name>
    <name type="common">Wheat</name>
    <dbReference type="NCBI Taxonomy" id="4565"/>
    <lineage>
        <taxon>Eukaryota</taxon>
        <taxon>Viridiplantae</taxon>
        <taxon>Streptophyta</taxon>
        <taxon>Embryophyta</taxon>
        <taxon>Tracheophyta</taxon>
        <taxon>Spermatophyta</taxon>
        <taxon>Magnoliopsida</taxon>
        <taxon>Liliopsida</taxon>
        <taxon>Poales</taxon>
        <taxon>Poaceae</taxon>
        <taxon>BOP clade</taxon>
        <taxon>Pooideae</taxon>
        <taxon>Triticodae</taxon>
        <taxon>Triticeae</taxon>
        <taxon>Triticinae</taxon>
        <taxon>Triticum</taxon>
    </lineage>
</organism>
<dbReference type="Pfam" id="PF22486">
    <property type="entry name" value="MATH_2"/>
    <property type="match status" value="1"/>
</dbReference>
<dbReference type="PANTHER" id="PTHR26379:SF266">
    <property type="entry name" value="OS08G0227200 PROTEIN"/>
    <property type="match status" value="1"/>
</dbReference>
<dbReference type="InterPro" id="IPR008974">
    <property type="entry name" value="TRAF-like"/>
</dbReference>
<dbReference type="Gramene" id="TraesKAR6A01G0110770.1">
    <property type="protein sequence ID" value="cds.TraesKAR6A01G0110770.1"/>
    <property type="gene ID" value="TraesKAR6A01G0110770"/>
</dbReference>
<feature type="domain" description="MATH" evidence="4">
    <location>
        <begin position="25"/>
        <end position="153"/>
    </location>
</feature>
<protein>
    <recommendedName>
        <fullName evidence="7">BTB domain-containing protein</fullName>
    </recommendedName>
</protein>
<dbReference type="InterPro" id="IPR045005">
    <property type="entry name" value="BPM1-6"/>
</dbReference>
<dbReference type="Gramene" id="TraesPARA_EIv1.0_1928150.1">
    <property type="protein sequence ID" value="TraesPARA_EIv1.0_1928150.1.CDS1"/>
    <property type="gene ID" value="TraesPARA_EIv1.0_1928150"/>
</dbReference>
<evidence type="ECO:0000259" key="4">
    <source>
        <dbReference type="PROSITE" id="PS50144"/>
    </source>
</evidence>
<dbReference type="PROSITE" id="PS50097">
    <property type="entry name" value="BTB"/>
    <property type="match status" value="1"/>
</dbReference>
<dbReference type="Gene3D" id="3.30.710.10">
    <property type="entry name" value="Potassium Channel Kv1.1, Chain A"/>
    <property type="match status" value="1"/>
</dbReference>
<comment type="similarity">
    <text evidence="2">Belongs to the Tdpoz family.</text>
</comment>
<dbReference type="Pfam" id="PF00651">
    <property type="entry name" value="BTB"/>
    <property type="match status" value="1"/>
</dbReference>
<dbReference type="KEGG" id="taes:123130524"/>
<dbReference type="SMR" id="A0A3B6NMB5"/>
<dbReference type="Gramene" id="TraesSYM6A03G03240130.1">
    <property type="protein sequence ID" value="TraesSYM6A03G03240130.1.CDS1"/>
    <property type="gene ID" value="TraesSYM6A03G03240130"/>
</dbReference>
<dbReference type="Gene3D" id="6.10.250.3030">
    <property type="match status" value="1"/>
</dbReference>
<dbReference type="RefSeq" id="XP_044406335.1">
    <property type="nucleotide sequence ID" value="XM_044550400.1"/>
</dbReference>
<dbReference type="PROSITE" id="PS50144">
    <property type="entry name" value="MATH"/>
    <property type="match status" value="1"/>
</dbReference>
<dbReference type="InterPro" id="IPR002083">
    <property type="entry name" value="MATH/TRAF_dom"/>
</dbReference>
<dbReference type="Gramene" id="TraesJUL6A03G03325540.1">
    <property type="protein sequence ID" value="TraesJUL6A03G03325540.1.CDS1"/>
    <property type="gene ID" value="TraesJUL6A03G03325540"/>
</dbReference>
<reference evidence="5" key="1">
    <citation type="submission" date="2018-08" db="EMBL/GenBank/DDBJ databases">
        <authorList>
            <person name="Rossello M."/>
        </authorList>
    </citation>
    <scope>NUCLEOTIDE SEQUENCE [LARGE SCALE GENOMIC DNA]</scope>
    <source>
        <strain evidence="5">cv. Chinese Spring</strain>
    </source>
</reference>
<gene>
    <name evidence="5" type="primary">LOC123130524</name>
</gene>
<dbReference type="Gramene" id="TraesMAC6A03G03298730.1">
    <property type="protein sequence ID" value="TraesMAC6A03G03298730.1.CDS1"/>
    <property type="gene ID" value="TraesMAC6A03G03298730"/>
</dbReference>
<dbReference type="EnsemblPlants" id="TraesCS6A02G167500.1">
    <property type="protein sequence ID" value="TraesCS6A02G167500.1.cds1"/>
    <property type="gene ID" value="TraesCS6A02G167500"/>
</dbReference>
<dbReference type="GeneID" id="123130524"/>
<dbReference type="SUPFAM" id="SSF49599">
    <property type="entry name" value="TRAF domain-like"/>
    <property type="match status" value="1"/>
</dbReference>
<dbReference type="Gramene" id="TraesSTA6A03G03289970.1">
    <property type="protein sequence ID" value="TraesSTA6A03G03289970.1.CDS1"/>
    <property type="gene ID" value="TraesSTA6A03G03289970"/>
</dbReference>
<dbReference type="STRING" id="4565.A0A3B6NMB5"/>
<dbReference type="Gramene" id="TraesCLE_scaffold_014301_01G000300.1">
    <property type="protein sequence ID" value="TraesCLE_scaffold_014301_01G000300.1"/>
    <property type="gene ID" value="TraesCLE_scaffold_014301_01G000300"/>
</dbReference>
<feature type="domain" description="BTB" evidence="3">
    <location>
        <begin position="191"/>
        <end position="259"/>
    </location>
</feature>
<evidence type="ECO:0000259" key="3">
    <source>
        <dbReference type="PROSITE" id="PS50097"/>
    </source>
</evidence>
<dbReference type="Gramene" id="TraesARI6A03G03254850.1">
    <property type="protein sequence ID" value="TraesARI6A03G03254850.1.CDS1"/>
    <property type="gene ID" value="TraesARI6A03G03254850"/>
</dbReference>
<dbReference type="Proteomes" id="UP000019116">
    <property type="component" value="Chromosome 6A"/>
</dbReference>
<dbReference type="OrthoDB" id="10249567at2759"/>
<evidence type="ECO:0000313" key="5">
    <source>
        <dbReference type="EnsemblPlants" id="TraesCS6A02G167500.1.cds1"/>
    </source>
</evidence>
<dbReference type="Gramene" id="TraesNOR6A03G03330870.1">
    <property type="protein sequence ID" value="TraesNOR6A03G03330870.1.CDS1"/>
    <property type="gene ID" value="TraesNOR6A03G03330870"/>
</dbReference>
<evidence type="ECO:0000256" key="1">
    <source>
        <dbReference type="ARBA" id="ARBA00004906"/>
    </source>
</evidence>
<accession>A0A3B6NMB5</accession>